<reference evidence="2" key="1">
    <citation type="submission" date="2023-10" db="EMBL/GenBank/DDBJ databases">
        <authorList>
            <person name="Chen Y."/>
            <person name="Shah S."/>
            <person name="Dougan E. K."/>
            <person name="Thang M."/>
            <person name="Chan C."/>
        </authorList>
    </citation>
    <scope>NUCLEOTIDE SEQUENCE [LARGE SCALE GENOMIC DNA]</scope>
</reference>
<proteinExistence type="predicted"/>
<protein>
    <submittedName>
        <fullName evidence="2">Uncharacterized protein</fullName>
    </submittedName>
</protein>
<feature type="region of interest" description="Disordered" evidence="1">
    <location>
        <begin position="1"/>
        <end position="128"/>
    </location>
</feature>
<accession>A0ABN9REQ9</accession>
<organism evidence="2 3">
    <name type="scientific">Prorocentrum cordatum</name>
    <dbReference type="NCBI Taxonomy" id="2364126"/>
    <lineage>
        <taxon>Eukaryota</taxon>
        <taxon>Sar</taxon>
        <taxon>Alveolata</taxon>
        <taxon>Dinophyceae</taxon>
        <taxon>Prorocentrales</taxon>
        <taxon>Prorocentraceae</taxon>
        <taxon>Prorocentrum</taxon>
    </lineage>
</organism>
<evidence type="ECO:0000256" key="1">
    <source>
        <dbReference type="SAM" id="MobiDB-lite"/>
    </source>
</evidence>
<feature type="compositionally biased region" description="Low complexity" evidence="1">
    <location>
        <begin position="1"/>
        <end position="18"/>
    </location>
</feature>
<dbReference type="Proteomes" id="UP001189429">
    <property type="component" value="Unassembled WGS sequence"/>
</dbReference>
<name>A0ABN9REQ9_9DINO</name>
<dbReference type="EMBL" id="CAUYUJ010006369">
    <property type="protein sequence ID" value="CAK0817149.1"/>
    <property type="molecule type" value="Genomic_DNA"/>
</dbReference>
<gene>
    <name evidence="2" type="ORF">PCOR1329_LOCUS19836</name>
</gene>
<feature type="non-terminal residue" evidence="2">
    <location>
        <position position="184"/>
    </location>
</feature>
<sequence length="184" mass="19050">MSSSSRTTSLSSRTTTKTPLPPKPRGAQAGSAPAGPGFWMFAVNSVPHAPDSGNLRSPLTPTSVGKSESCWRSDSLESGSQARSDEEQHGDGNGVKVSIKNTFLDLHAEETRDHPRRSRSVPSRAADVAMKEGAAPKCVAGEAAGCAEGRSLLPYSAGCSVRGGERDAALASDFASPGHAWLCG</sequence>
<feature type="compositionally biased region" description="Polar residues" evidence="1">
    <location>
        <begin position="54"/>
        <end position="68"/>
    </location>
</feature>
<keyword evidence="3" id="KW-1185">Reference proteome</keyword>
<feature type="compositionally biased region" description="Low complexity" evidence="1">
    <location>
        <begin position="25"/>
        <end position="37"/>
    </location>
</feature>
<comment type="caution">
    <text evidence="2">The sequence shown here is derived from an EMBL/GenBank/DDBJ whole genome shotgun (WGS) entry which is preliminary data.</text>
</comment>
<evidence type="ECO:0000313" key="3">
    <source>
        <dbReference type="Proteomes" id="UP001189429"/>
    </source>
</evidence>
<evidence type="ECO:0000313" key="2">
    <source>
        <dbReference type="EMBL" id="CAK0817149.1"/>
    </source>
</evidence>